<evidence type="ECO:0000313" key="1">
    <source>
        <dbReference type="EMBL" id="CAL1268089.1"/>
    </source>
</evidence>
<protein>
    <submittedName>
        <fullName evidence="1">Uncharacterized protein</fullName>
    </submittedName>
</protein>
<comment type="caution">
    <text evidence="1">The sequence shown here is derived from an EMBL/GenBank/DDBJ whole genome shotgun (WGS) entry which is preliminary data.</text>
</comment>
<dbReference type="AlphaFoldDB" id="A0AAV1Z9G9"/>
<evidence type="ECO:0000313" key="2">
    <source>
        <dbReference type="Proteomes" id="UP001497382"/>
    </source>
</evidence>
<dbReference type="EMBL" id="CAXIEN010000031">
    <property type="protein sequence ID" value="CAL1268089.1"/>
    <property type="molecule type" value="Genomic_DNA"/>
</dbReference>
<gene>
    <name evidence="1" type="ORF">LARSCL_LOCUS3988</name>
</gene>
<organism evidence="1 2">
    <name type="scientific">Larinioides sclopetarius</name>
    <dbReference type="NCBI Taxonomy" id="280406"/>
    <lineage>
        <taxon>Eukaryota</taxon>
        <taxon>Metazoa</taxon>
        <taxon>Ecdysozoa</taxon>
        <taxon>Arthropoda</taxon>
        <taxon>Chelicerata</taxon>
        <taxon>Arachnida</taxon>
        <taxon>Araneae</taxon>
        <taxon>Araneomorphae</taxon>
        <taxon>Entelegynae</taxon>
        <taxon>Araneoidea</taxon>
        <taxon>Araneidae</taxon>
        <taxon>Larinioides</taxon>
    </lineage>
</organism>
<keyword evidence="2" id="KW-1185">Reference proteome</keyword>
<proteinExistence type="predicted"/>
<sequence>MAAGHPIWFRPTGFCRAVLNYSLTRIGWLPPETVISVNLGAEEVEAVELIGRAVFTLQAIIRNGLRQIFIESVSLDVNYYKIRQFMTQGYLEIDVFNLVLSNLAIIAELIIFLDEIGFPLPRHSYHIPWCDIYSHRLRDELASKGGFEKLLEVARRRYIDTGLHVDTLISFVNNIPIPYAEEPGVSDWPEILLEFVRREQDNPLPSNTTMAMNVLRKLYAHKTEMVPTP</sequence>
<accession>A0AAV1Z9G9</accession>
<name>A0AAV1Z9G9_9ARAC</name>
<dbReference type="Proteomes" id="UP001497382">
    <property type="component" value="Unassembled WGS sequence"/>
</dbReference>
<reference evidence="1 2" key="1">
    <citation type="submission" date="2024-04" db="EMBL/GenBank/DDBJ databases">
        <authorList>
            <person name="Rising A."/>
            <person name="Reimegard J."/>
            <person name="Sonavane S."/>
            <person name="Akerstrom W."/>
            <person name="Nylinder S."/>
            <person name="Hedman E."/>
            <person name="Kallberg Y."/>
        </authorList>
    </citation>
    <scope>NUCLEOTIDE SEQUENCE [LARGE SCALE GENOMIC DNA]</scope>
</reference>